<dbReference type="Proteomes" id="UP000663629">
    <property type="component" value="Plasmid p2"/>
</dbReference>
<feature type="domain" description="Polysaccharide pyruvyl transferase" evidence="2">
    <location>
        <begin position="83"/>
        <end position="331"/>
    </location>
</feature>
<dbReference type="InterPro" id="IPR007345">
    <property type="entry name" value="Polysacch_pyruvyl_Trfase"/>
</dbReference>
<name>A0ABX7JPF2_9RHOB</name>
<reference evidence="3 4" key="1">
    <citation type="submission" date="2021-02" db="EMBL/GenBank/DDBJ databases">
        <title>Paracoccus methylovroum sp.nov., a new methanol and methylamine utilizing methylotrophic denitrifer.</title>
        <authorList>
            <person name="Timsy T."/>
            <person name="Behrendt U."/>
            <person name="Ulrich A."/>
            <person name="Spanner T."/>
            <person name="Foesel B.U."/>
            <person name="Horn M.A."/>
            <person name="Kolb S."/>
        </authorList>
    </citation>
    <scope>NUCLEOTIDE SEQUENCE [LARGE SCALE GENOMIC DNA]</scope>
    <source>
        <strain evidence="3 4">H4-D09</strain>
        <plasmid evidence="3 4">p2</plasmid>
    </source>
</reference>
<keyword evidence="3" id="KW-0614">Plasmid</keyword>
<dbReference type="Pfam" id="PF04230">
    <property type="entry name" value="PS_pyruv_trans"/>
    <property type="match status" value="1"/>
</dbReference>
<evidence type="ECO:0000313" key="4">
    <source>
        <dbReference type="Proteomes" id="UP000663629"/>
    </source>
</evidence>
<dbReference type="EMBL" id="CP070372">
    <property type="protein sequence ID" value="QRZ16162.1"/>
    <property type="molecule type" value="Genomic_DNA"/>
</dbReference>
<gene>
    <name evidence="3" type="ORF">JWJ88_20525</name>
</gene>
<feature type="region of interest" description="Disordered" evidence="1">
    <location>
        <begin position="393"/>
        <end position="418"/>
    </location>
</feature>
<dbReference type="RefSeq" id="WP_205297046.1">
    <property type="nucleotide sequence ID" value="NZ_CP070372.1"/>
</dbReference>
<organism evidence="3 4">
    <name type="scientific">Paracoccus methylovorus</name>
    <dbReference type="NCBI Taxonomy" id="2812658"/>
    <lineage>
        <taxon>Bacteria</taxon>
        <taxon>Pseudomonadati</taxon>
        <taxon>Pseudomonadota</taxon>
        <taxon>Alphaproteobacteria</taxon>
        <taxon>Rhodobacterales</taxon>
        <taxon>Paracoccaceae</taxon>
        <taxon>Paracoccus</taxon>
    </lineage>
</organism>
<evidence type="ECO:0000313" key="3">
    <source>
        <dbReference type="EMBL" id="QRZ16162.1"/>
    </source>
</evidence>
<evidence type="ECO:0000259" key="2">
    <source>
        <dbReference type="Pfam" id="PF04230"/>
    </source>
</evidence>
<feature type="compositionally biased region" description="Pro residues" evidence="1">
    <location>
        <begin position="395"/>
        <end position="408"/>
    </location>
</feature>
<protein>
    <submittedName>
        <fullName evidence="3">Polysaccharide pyruvyl transferase family protein</fullName>
    </submittedName>
</protein>
<keyword evidence="4" id="KW-1185">Reference proteome</keyword>
<sequence>MRILFHGPGLAISKPQVNIQPIFGTQSTTISTFAELKLSHQLTGNRGNMIHAEAPAKLFEHDVKKSIYGNVATLQRSLGDSFADQMEENFDLIIISMANFIRTDHDGQHLLAPLRALNGRVKFMVLGAGLQGNPDPRNMIPSNLDLIAMFNEQAEVFAVRGRETALWLRKHGYENATIIGCPSLYAYPDSIMSLDYAAARARAENARIMTAGYLKQTENTLHPRGRELVKAFQGLKASYVMQDEVFTFSGLQTTPRAFNEGRCEVDKAVLEDYLKGYGVDNLPFDRYSYFMETSGWRQAAMAHDVFIGDRFHGGVAALQSGIPAIFLSHDNRVAELTSFFDLPALSTKEFARLGLRQTLETHLSDDAERKFKEKYLLLHKRFREFFAGHGLKVHPQPPGSPDTAPAPNPSKAQGGTITQPVRTVSEKIEFSIGKDDHIRIGDVYGKYHFSDISKPLVITFSHLGGSVSEDDMQAMKSPWAFDYLRRKNINCLCFASVRGKNKFYRDQTFIDALDKISAALPNFPNRLGYGTSMGAYAVSAFSGPLNISRLLLASPISTRDPKINYWDLAAKRSLPSFKFDWNGKYSDGAETTAGGYVIYDPLYGLDAQHARRFESLTPLKMPGAGHSGVDLLAQMKILDWVFSSFFEGHIDKPSYYQKIRARKSLASYYRGLLGKENTQITPARRQVMKNYLEKQRPNILKGIPDQIWGLDQASPRQVKQSAIPKSKDDITVISFPTSGSSTAEQSSNLLDRIRRLIGQ</sequence>
<accession>A0ABX7JPF2</accession>
<dbReference type="GO" id="GO:0016740">
    <property type="term" value="F:transferase activity"/>
    <property type="evidence" value="ECO:0007669"/>
    <property type="project" value="UniProtKB-KW"/>
</dbReference>
<evidence type="ECO:0000256" key="1">
    <source>
        <dbReference type="SAM" id="MobiDB-lite"/>
    </source>
</evidence>
<proteinExistence type="predicted"/>
<geneLocation type="plasmid" evidence="3 4">
    <name>p2</name>
</geneLocation>
<keyword evidence="3" id="KW-0808">Transferase</keyword>